<dbReference type="SMART" id="SM00353">
    <property type="entry name" value="HLH"/>
    <property type="match status" value="1"/>
</dbReference>
<dbReference type="GO" id="GO:0000977">
    <property type="term" value="F:RNA polymerase II transcription regulatory region sequence-specific DNA binding"/>
    <property type="evidence" value="ECO:0007669"/>
    <property type="project" value="TreeGrafter"/>
</dbReference>
<evidence type="ECO:0000256" key="6">
    <source>
        <dbReference type="ARBA" id="ARBA00023242"/>
    </source>
</evidence>
<dbReference type="OrthoDB" id="6021714at2759"/>
<reference evidence="10 11" key="2">
    <citation type="journal article" date="2007" name="PLoS Biol.">
        <title>Principles of genome evolution in the Drosophila melanogaster species group.</title>
        <authorList>
            <person name="Ranz J.M."/>
            <person name="Maurin D."/>
            <person name="Chan Y.S."/>
            <person name="von Grotthuss M."/>
            <person name="Hillier L.W."/>
            <person name="Roote J."/>
            <person name="Ashburner M."/>
            <person name="Bergman C.M."/>
        </authorList>
    </citation>
    <scope>NUCLEOTIDE SEQUENCE [LARGE SCALE GENOMIC DNA]</scope>
    <source>
        <strain evidence="11">Tai18E2 / Tucson 14021-0261.01</strain>
    </source>
</reference>
<dbReference type="Pfam" id="PF23171">
    <property type="entry name" value="bHLH_HIF1A"/>
    <property type="match status" value="1"/>
</dbReference>
<dbReference type="InterPro" id="IPR011598">
    <property type="entry name" value="bHLH_dom"/>
</dbReference>
<dbReference type="FunFam" id="3.30.450.20:FF:000054">
    <property type="entry name" value="Trachealess, isoform D"/>
    <property type="match status" value="1"/>
</dbReference>
<feature type="domain" description="PAS" evidence="8">
    <location>
        <begin position="400"/>
        <end position="455"/>
    </location>
</feature>
<feature type="compositionally biased region" description="Polar residues" evidence="7">
    <location>
        <begin position="845"/>
        <end position="858"/>
    </location>
</feature>
<dbReference type="Proteomes" id="UP000002282">
    <property type="component" value="Chromosome 3L"/>
</dbReference>
<keyword evidence="5" id="KW-0804">Transcription</keyword>
<gene>
    <name evidence="10" type="primary">Dyak\GE21022</name>
    <name evidence="10" type="synonym">dyak_GLEANR_4819</name>
    <name evidence="10" type="synonym">GE21022</name>
    <name evidence="10" type="ORF">Dyak_GE21022</name>
</gene>
<dbReference type="InterPro" id="IPR036638">
    <property type="entry name" value="HLH_DNA-bd_sf"/>
</dbReference>
<keyword evidence="3" id="KW-0805">Transcription regulation</keyword>
<dbReference type="Pfam" id="PF08447">
    <property type="entry name" value="PAS_3"/>
    <property type="match status" value="1"/>
</dbReference>
<evidence type="ECO:0000313" key="10">
    <source>
        <dbReference type="EMBL" id="EDW92719.2"/>
    </source>
</evidence>
<dbReference type="PANTHER" id="PTHR23043">
    <property type="entry name" value="HYPOXIA-INDUCIBLE FACTOR 1 ALPHA"/>
    <property type="match status" value="1"/>
</dbReference>
<accession>B4PC64</accession>
<keyword evidence="6" id="KW-0539">Nucleus</keyword>
<dbReference type="SMART" id="SM00086">
    <property type="entry name" value="PAC"/>
    <property type="match status" value="1"/>
</dbReference>
<comment type="subcellular location">
    <subcellularLocation>
        <location evidence="1">Nucleus</location>
    </subcellularLocation>
</comment>
<evidence type="ECO:0000313" key="11">
    <source>
        <dbReference type="Proteomes" id="UP000002282"/>
    </source>
</evidence>
<feature type="domain" description="PAS" evidence="8">
    <location>
        <begin position="174"/>
        <end position="244"/>
    </location>
</feature>
<evidence type="ECO:0000256" key="2">
    <source>
        <dbReference type="ARBA" id="ARBA00022737"/>
    </source>
</evidence>
<evidence type="ECO:0000256" key="7">
    <source>
        <dbReference type="SAM" id="MobiDB-lite"/>
    </source>
</evidence>
<dbReference type="GO" id="GO:0046983">
    <property type="term" value="F:protein dimerization activity"/>
    <property type="evidence" value="ECO:0007669"/>
    <property type="project" value="InterPro"/>
</dbReference>
<dbReference type="InterPro" id="IPR013655">
    <property type="entry name" value="PAS_fold_3"/>
</dbReference>
<dbReference type="PROSITE" id="PS50112">
    <property type="entry name" value="PAS"/>
    <property type="match status" value="2"/>
</dbReference>
<dbReference type="Gene3D" id="3.30.450.20">
    <property type="entry name" value="PAS domain"/>
    <property type="match status" value="2"/>
</dbReference>
<feature type="region of interest" description="Disordered" evidence="7">
    <location>
        <begin position="519"/>
        <end position="589"/>
    </location>
</feature>
<dbReference type="SUPFAM" id="SSF55785">
    <property type="entry name" value="PYP-like sensor domain (PAS domain)"/>
    <property type="match status" value="2"/>
</dbReference>
<evidence type="ECO:0000259" key="8">
    <source>
        <dbReference type="PROSITE" id="PS50112"/>
    </source>
</evidence>
<feature type="compositionally biased region" description="Gly residues" evidence="7">
    <location>
        <begin position="243"/>
        <end position="265"/>
    </location>
</feature>
<dbReference type="EMBL" id="CM000159">
    <property type="protein sequence ID" value="EDW92719.2"/>
    <property type="molecule type" value="Genomic_DNA"/>
</dbReference>
<dbReference type="SUPFAM" id="SSF47459">
    <property type="entry name" value="HLH, helix-loop-helix DNA-binding domain"/>
    <property type="match status" value="1"/>
</dbReference>
<feature type="region of interest" description="Disordered" evidence="7">
    <location>
        <begin position="239"/>
        <end position="281"/>
    </location>
</feature>
<feature type="region of interest" description="Disordered" evidence="7">
    <location>
        <begin position="842"/>
        <end position="924"/>
    </location>
</feature>
<feature type="region of interest" description="Disordered" evidence="7">
    <location>
        <begin position="607"/>
        <end position="678"/>
    </location>
</feature>
<dbReference type="AlphaFoldDB" id="B4PC64"/>
<evidence type="ECO:0000256" key="4">
    <source>
        <dbReference type="ARBA" id="ARBA00023125"/>
    </source>
</evidence>
<dbReference type="InterPro" id="IPR013767">
    <property type="entry name" value="PAS_fold"/>
</dbReference>
<dbReference type="GO" id="GO:0005634">
    <property type="term" value="C:nucleus"/>
    <property type="evidence" value="ECO:0007669"/>
    <property type="project" value="UniProtKB-SubCell"/>
</dbReference>
<dbReference type="InterPro" id="IPR001610">
    <property type="entry name" value="PAC"/>
</dbReference>
<dbReference type="SMART" id="SM00091">
    <property type="entry name" value="PAS"/>
    <property type="match status" value="2"/>
</dbReference>
<protein>
    <submittedName>
        <fullName evidence="10">Uncharacterized protein, isoform E</fullName>
    </submittedName>
</protein>
<dbReference type="HOGENOM" id="CLU_009542_0_0_1"/>
<evidence type="ECO:0000256" key="3">
    <source>
        <dbReference type="ARBA" id="ARBA00023015"/>
    </source>
</evidence>
<sequence>MLPYQAAVAMDYAGYQRQPTPGHPGSHMATMGSLGMPAVPFTHSWMVPTQDLCAMPPYNKMGGHQQPPGAGMHAQQQPLEPGILELRKEKSRDAARSRRGKENYEFYELAKMLPLPAAITSQLDKASIIRLTISYLKLRDFSGHGDPPWTREASSSSKLKSAAIRRSPAVDLFEQHQGTHILQSLDGFALAVAADGRFLYISETVSIYLGLSQVEMTGSSIFDYIHQADHSEIAEQLGLSLTSGGGGGGGSSSSGGGGGGAGGGMASPTSGASDDGSGTHVAASMTQASTSGYKGYDRSFCVRMKSTLTKRGCHFKSSGYRASDATSNCNNGNNASNNAKNVKNPGSNYSVVLLLCKLRPQYTFSHSRKSQPPLLGMVALAIALPPPSVHEIRLECDMFVTRVNFDLRVAHCEPRVSDLLDYSPEDLVNKSLYSLCHAEDANRLRKSHSDLIEKGQVLTGYYRLMNKSGGYTWLQTCATVVCSTKNADEQNIICVNYVISNRENENMILDCCQLEPSPDSIKHEEGLGNDKSSGSPGGDASGEGNSHLSAGDMKLNSPKTDSEGHSHRGRGRNAAASHGSSLNSLTMIKDSPTPLGVEIDSGVLPTTVATPVPAATPPVQSTKRKRKTKASHHAEDQGQEQVIPEQPLPKLPTMEQRDHQPRSRLPSIVDEQPTSAADSAVKDLEQAMSKHLPSPAAVVSVAPPNTDFSADSLLKQQQQQQQLDPNEKSSTIQWIGTPYQQPPAPMPATALLRQLYANRESVIRATARQTPTGVGPGVFYGDQQTGPLPTPPGSESSYENQYLQLHSAASGGHPVGQKTSADAFTNLVSTYGGYHSSIDYHNAMTPPSSVSPRDSNQPGKAPPVLASNGGYDYAPDPLRGQYGTSSGDGVPAALPLKPQASYTATMHPSGSTTTEGGVTYSNLDQPQYFAPHSSFHLYHKGSPASGWYSTPS</sequence>
<name>B4PC64_DROYA</name>
<evidence type="ECO:0000256" key="1">
    <source>
        <dbReference type="ARBA" id="ARBA00004123"/>
    </source>
</evidence>
<proteinExistence type="predicted"/>
<dbReference type="CDD" id="cd00130">
    <property type="entry name" value="PAS"/>
    <property type="match status" value="2"/>
</dbReference>
<keyword evidence="11" id="KW-1185">Reference proteome</keyword>
<keyword evidence="4" id="KW-0238">DNA-binding</keyword>
<feature type="compositionally biased region" description="Basic residues" evidence="7">
    <location>
        <begin position="622"/>
        <end position="631"/>
    </location>
</feature>
<keyword evidence="2" id="KW-0677">Repeat</keyword>
<organism evidence="10 11">
    <name type="scientific">Drosophila yakuba</name>
    <name type="common">Fruit fly</name>
    <dbReference type="NCBI Taxonomy" id="7245"/>
    <lineage>
        <taxon>Eukaryota</taxon>
        <taxon>Metazoa</taxon>
        <taxon>Ecdysozoa</taxon>
        <taxon>Arthropoda</taxon>
        <taxon>Hexapoda</taxon>
        <taxon>Insecta</taxon>
        <taxon>Pterygota</taxon>
        <taxon>Neoptera</taxon>
        <taxon>Endopterygota</taxon>
        <taxon>Diptera</taxon>
        <taxon>Brachycera</taxon>
        <taxon>Muscomorpha</taxon>
        <taxon>Ephydroidea</taxon>
        <taxon>Drosophilidae</taxon>
        <taxon>Drosophila</taxon>
        <taxon>Sophophora</taxon>
    </lineage>
</organism>
<dbReference type="InterPro" id="IPR035965">
    <property type="entry name" value="PAS-like_dom_sf"/>
</dbReference>
<dbReference type="FunFam" id="3.30.450.20:FF:000089">
    <property type="entry name" value="Trachealess, isoform E"/>
    <property type="match status" value="1"/>
</dbReference>
<dbReference type="FunFam" id="4.10.280.10:FF:000007">
    <property type="entry name" value="single-minded homolog 1 isoform X1"/>
    <property type="match status" value="1"/>
</dbReference>
<dbReference type="Gene3D" id="4.10.280.10">
    <property type="entry name" value="Helix-loop-helix DNA-binding domain"/>
    <property type="match status" value="1"/>
</dbReference>
<dbReference type="GO" id="GO:0000981">
    <property type="term" value="F:DNA-binding transcription factor activity, RNA polymerase II-specific"/>
    <property type="evidence" value="ECO:0007669"/>
    <property type="project" value="TreeGrafter"/>
</dbReference>
<feature type="compositionally biased region" description="Polar residues" evidence="7">
    <location>
        <begin position="900"/>
        <end position="924"/>
    </location>
</feature>
<dbReference type="eggNOG" id="KOG3558">
    <property type="taxonomic scope" value="Eukaryota"/>
</dbReference>
<dbReference type="GO" id="GO:0045165">
    <property type="term" value="P:cell fate commitment"/>
    <property type="evidence" value="ECO:0007669"/>
    <property type="project" value="UniProtKB-ARBA"/>
</dbReference>
<dbReference type="PANTHER" id="PTHR23043:SF26">
    <property type="entry name" value="PROTEIN TRACHEALESS"/>
    <property type="match status" value="1"/>
</dbReference>
<dbReference type="Pfam" id="PF00989">
    <property type="entry name" value="PAS"/>
    <property type="match status" value="1"/>
</dbReference>
<feature type="compositionally biased region" description="Low complexity" evidence="7">
    <location>
        <begin position="607"/>
        <end position="619"/>
    </location>
</feature>
<evidence type="ECO:0000259" key="9">
    <source>
        <dbReference type="PROSITE" id="PS50888"/>
    </source>
</evidence>
<reference evidence="10 11" key="1">
    <citation type="journal article" date="2007" name="Nature">
        <title>Evolution of genes and genomes on the Drosophila phylogeny.</title>
        <authorList>
            <consortium name="Drosophila 12 Genomes Consortium"/>
            <person name="Clark A.G."/>
            <person name="Eisen M.B."/>
            <person name="Smith D.R."/>
            <person name="Bergman C.M."/>
            <person name="Oliver B."/>
            <person name="Markow T.A."/>
            <person name="Kaufman T.C."/>
            <person name="Kellis M."/>
            <person name="Gelbart W."/>
            <person name="Iyer V.N."/>
            <person name="Pollard D.A."/>
            <person name="Sackton T.B."/>
            <person name="Larracuente A.M."/>
            <person name="Singh N.D."/>
            <person name="Abad J.P."/>
            <person name="Abt D.N."/>
            <person name="Adryan B."/>
            <person name="Aguade M."/>
            <person name="Akashi H."/>
            <person name="Anderson W.W."/>
            <person name="Aquadro C.F."/>
            <person name="Ardell D.H."/>
            <person name="Arguello R."/>
            <person name="Artieri C.G."/>
            <person name="Barbash D.A."/>
            <person name="Barker D."/>
            <person name="Barsanti P."/>
            <person name="Batterham P."/>
            <person name="Batzoglou S."/>
            <person name="Begun D."/>
            <person name="Bhutkar A."/>
            <person name="Blanco E."/>
            <person name="Bosak S.A."/>
            <person name="Bradley R.K."/>
            <person name="Brand A.D."/>
            <person name="Brent M.R."/>
            <person name="Brooks A.N."/>
            <person name="Brown R.H."/>
            <person name="Butlin R.K."/>
            <person name="Caggese C."/>
            <person name="Calvi B.R."/>
            <person name="Bernardo de Carvalho A."/>
            <person name="Caspi A."/>
            <person name="Castrezana S."/>
            <person name="Celniker S.E."/>
            <person name="Chang J.L."/>
            <person name="Chapple C."/>
            <person name="Chatterji S."/>
            <person name="Chinwalla A."/>
            <person name="Civetta A."/>
            <person name="Clifton S.W."/>
            <person name="Comeron J.M."/>
            <person name="Costello J.C."/>
            <person name="Coyne J.A."/>
            <person name="Daub J."/>
            <person name="David R.G."/>
            <person name="Delcher A.L."/>
            <person name="Delehaunty K."/>
            <person name="Do C.B."/>
            <person name="Ebling H."/>
            <person name="Edwards K."/>
            <person name="Eickbush T."/>
            <person name="Evans J.D."/>
            <person name="Filipski A."/>
            <person name="Findeiss S."/>
            <person name="Freyhult E."/>
            <person name="Fulton L."/>
            <person name="Fulton R."/>
            <person name="Garcia A.C."/>
            <person name="Gardiner A."/>
            <person name="Garfield D.A."/>
            <person name="Garvin B.E."/>
            <person name="Gibson G."/>
            <person name="Gilbert D."/>
            <person name="Gnerre S."/>
            <person name="Godfrey J."/>
            <person name="Good R."/>
            <person name="Gotea V."/>
            <person name="Gravely B."/>
            <person name="Greenberg A.J."/>
            <person name="Griffiths-Jones S."/>
            <person name="Gross S."/>
            <person name="Guigo R."/>
            <person name="Gustafson E.A."/>
            <person name="Haerty W."/>
            <person name="Hahn M.W."/>
            <person name="Halligan D.L."/>
            <person name="Halpern A.L."/>
            <person name="Halter G.M."/>
            <person name="Han M.V."/>
            <person name="Heger A."/>
            <person name="Hillier L."/>
            <person name="Hinrichs A.S."/>
            <person name="Holmes I."/>
            <person name="Hoskins R.A."/>
            <person name="Hubisz M.J."/>
            <person name="Hultmark D."/>
            <person name="Huntley M.A."/>
            <person name="Jaffe D.B."/>
            <person name="Jagadeeshan S."/>
            <person name="Jeck W.R."/>
            <person name="Johnson J."/>
            <person name="Jones C.D."/>
            <person name="Jordan W.C."/>
            <person name="Karpen G.H."/>
            <person name="Kataoka E."/>
            <person name="Keightley P.D."/>
            <person name="Kheradpour P."/>
            <person name="Kirkness E.F."/>
            <person name="Koerich L.B."/>
            <person name="Kristiansen K."/>
            <person name="Kudrna D."/>
            <person name="Kulathinal R.J."/>
            <person name="Kumar S."/>
            <person name="Kwok R."/>
            <person name="Lander E."/>
            <person name="Langley C.H."/>
            <person name="Lapoint R."/>
            <person name="Lazzaro B.P."/>
            <person name="Lee S.J."/>
            <person name="Levesque L."/>
            <person name="Li R."/>
            <person name="Lin C.F."/>
            <person name="Lin M.F."/>
            <person name="Lindblad-Toh K."/>
            <person name="Llopart A."/>
            <person name="Long M."/>
            <person name="Low L."/>
            <person name="Lozovsky E."/>
            <person name="Lu J."/>
            <person name="Luo M."/>
            <person name="Machado C.A."/>
            <person name="Makalowski W."/>
            <person name="Marzo M."/>
            <person name="Matsuda M."/>
            <person name="Matzkin L."/>
            <person name="McAllister B."/>
            <person name="McBride C.S."/>
            <person name="McKernan B."/>
            <person name="McKernan K."/>
            <person name="Mendez-Lago M."/>
            <person name="Minx P."/>
            <person name="Mollenhauer M.U."/>
            <person name="Montooth K."/>
            <person name="Mount S.M."/>
            <person name="Mu X."/>
            <person name="Myers E."/>
            <person name="Negre B."/>
            <person name="Newfeld S."/>
            <person name="Nielsen R."/>
            <person name="Noor M.A."/>
            <person name="O'Grady P."/>
            <person name="Pachter L."/>
            <person name="Papaceit M."/>
            <person name="Parisi M.J."/>
            <person name="Parisi M."/>
            <person name="Parts L."/>
            <person name="Pedersen J.S."/>
            <person name="Pesole G."/>
            <person name="Phillippy A.M."/>
            <person name="Ponting C.P."/>
            <person name="Pop M."/>
            <person name="Porcelli D."/>
            <person name="Powell J.R."/>
            <person name="Prohaska S."/>
            <person name="Pruitt K."/>
            <person name="Puig M."/>
            <person name="Quesneville H."/>
            <person name="Ram K.R."/>
            <person name="Rand D."/>
            <person name="Rasmussen M.D."/>
            <person name="Reed L.K."/>
            <person name="Reenan R."/>
            <person name="Reily A."/>
            <person name="Remington K.A."/>
            <person name="Rieger T.T."/>
            <person name="Ritchie M.G."/>
            <person name="Robin C."/>
            <person name="Rogers Y.H."/>
            <person name="Rohde C."/>
            <person name="Rozas J."/>
            <person name="Rubenfield M.J."/>
            <person name="Ruiz A."/>
            <person name="Russo S."/>
            <person name="Salzberg S.L."/>
            <person name="Sanchez-Gracia A."/>
            <person name="Saranga D.J."/>
            <person name="Sato H."/>
            <person name="Schaeffer S.W."/>
            <person name="Schatz M.C."/>
            <person name="Schlenke T."/>
            <person name="Schwartz R."/>
            <person name="Segarra C."/>
            <person name="Singh R.S."/>
            <person name="Sirot L."/>
            <person name="Sirota M."/>
            <person name="Sisneros N.B."/>
            <person name="Smith C.D."/>
            <person name="Smith T.F."/>
            <person name="Spieth J."/>
            <person name="Stage D.E."/>
            <person name="Stark A."/>
            <person name="Stephan W."/>
            <person name="Strausberg R.L."/>
            <person name="Strempel S."/>
            <person name="Sturgill D."/>
            <person name="Sutton G."/>
            <person name="Sutton G.G."/>
            <person name="Tao W."/>
            <person name="Teichmann S."/>
            <person name="Tobari Y.N."/>
            <person name="Tomimura Y."/>
            <person name="Tsolas J.M."/>
            <person name="Valente V.L."/>
            <person name="Venter E."/>
            <person name="Venter J.C."/>
            <person name="Vicario S."/>
            <person name="Vieira F.G."/>
            <person name="Vilella A.J."/>
            <person name="Villasante A."/>
            <person name="Walenz B."/>
            <person name="Wang J."/>
            <person name="Wasserman M."/>
            <person name="Watts T."/>
            <person name="Wilson D."/>
            <person name="Wilson R.K."/>
            <person name="Wing R.A."/>
            <person name="Wolfner M.F."/>
            <person name="Wong A."/>
            <person name="Wong G.K."/>
            <person name="Wu C.I."/>
            <person name="Wu G."/>
            <person name="Yamamoto D."/>
            <person name="Yang H.P."/>
            <person name="Yang S.P."/>
            <person name="Yorke J.A."/>
            <person name="Yoshida K."/>
            <person name="Zdobnov E."/>
            <person name="Zhang P."/>
            <person name="Zhang Y."/>
            <person name="Zimin A.V."/>
            <person name="Baldwin J."/>
            <person name="Abdouelleil A."/>
            <person name="Abdulkadir J."/>
            <person name="Abebe A."/>
            <person name="Abera B."/>
            <person name="Abreu J."/>
            <person name="Acer S.C."/>
            <person name="Aftuck L."/>
            <person name="Alexander A."/>
            <person name="An P."/>
            <person name="Anderson E."/>
            <person name="Anderson S."/>
            <person name="Arachi H."/>
            <person name="Azer M."/>
            <person name="Bachantsang P."/>
            <person name="Barry A."/>
            <person name="Bayul T."/>
            <person name="Berlin A."/>
            <person name="Bessette D."/>
            <person name="Bloom T."/>
            <person name="Blye J."/>
            <person name="Boguslavskiy L."/>
            <person name="Bonnet C."/>
            <person name="Boukhgalter B."/>
            <person name="Bourzgui I."/>
            <person name="Brown A."/>
            <person name="Cahill P."/>
            <person name="Channer S."/>
            <person name="Cheshatsang Y."/>
            <person name="Chuda L."/>
            <person name="Citroen M."/>
            <person name="Collymore A."/>
            <person name="Cooke P."/>
            <person name="Costello M."/>
            <person name="D'Aco K."/>
            <person name="Daza R."/>
            <person name="De Haan G."/>
            <person name="DeGray S."/>
            <person name="DeMaso C."/>
            <person name="Dhargay N."/>
            <person name="Dooley K."/>
            <person name="Dooley E."/>
            <person name="Doricent M."/>
            <person name="Dorje P."/>
            <person name="Dorjee K."/>
            <person name="Dupes A."/>
            <person name="Elong R."/>
            <person name="Falk J."/>
            <person name="Farina A."/>
            <person name="Faro S."/>
            <person name="Ferguson D."/>
            <person name="Fisher S."/>
            <person name="Foley C.D."/>
            <person name="Franke A."/>
            <person name="Friedrich D."/>
            <person name="Gadbois L."/>
            <person name="Gearin G."/>
            <person name="Gearin C.R."/>
            <person name="Giannoukos G."/>
            <person name="Goode T."/>
            <person name="Graham J."/>
            <person name="Grandbois E."/>
            <person name="Grewal S."/>
            <person name="Gyaltsen K."/>
            <person name="Hafez N."/>
            <person name="Hagos B."/>
            <person name="Hall J."/>
            <person name="Henson C."/>
            <person name="Hollinger A."/>
            <person name="Honan T."/>
            <person name="Huard M.D."/>
            <person name="Hughes L."/>
            <person name="Hurhula B."/>
            <person name="Husby M.E."/>
            <person name="Kamat A."/>
            <person name="Kanga B."/>
            <person name="Kashin S."/>
            <person name="Khazanovich D."/>
            <person name="Kisner P."/>
            <person name="Lance K."/>
            <person name="Lara M."/>
            <person name="Lee W."/>
            <person name="Lennon N."/>
            <person name="Letendre F."/>
            <person name="LeVine R."/>
            <person name="Lipovsky A."/>
            <person name="Liu X."/>
            <person name="Liu J."/>
            <person name="Liu S."/>
            <person name="Lokyitsang T."/>
            <person name="Lokyitsang Y."/>
            <person name="Lubonja R."/>
            <person name="Lui A."/>
            <person name="MacDonald P."/>
            <person name="Magnisalis V."/>
            <person name="Maru K."/>
            <person name="Matthews C."/>
            <person name="McCusker W."/>
            <person name="McDonough S."/>
            <person name="Mehta T."/>
            <person name="Meldrim J."/>
            <person name="Meneus L."/>
            <person name="Mihai O."/>
            <person name="Mihalev A."/>
            <person name="Mihova T."/>
            <person name="Mittelman R."/>
            <person name="Mlenga V."/>
            <person name="Montmayeur A."/>
            <person name="Mulrain L."/>
            <person name="Navidi A."/>
            <person name="Naylor J."/>
            <person name="Negash T."/>
            <person name="Nguyen T."/>
            <person name="Nguyen N."/>
            <person name="Nicol R."/>
            <person name="Norbu C."/>
            <person name="Norbu N."/>
            <person name="Novod N."/>
            <person name="O'Neill B."/>
            <person name="Osman S."/>
            <person name="Markiewicz E."/>
            <person name="Oyono O.L."/>
            <person name="Patti C."/>
            <person name="Phunkhang P."/>
            <person name="Pierre F."/>
            <person name="Priest M."/>
            <person name="Raghuraman S."/>
            <person name="Rege F."/>
            <person name="Reyes R."/>
            <person name="Rise C."/>
            <person name="Rogov P."/>
            <person name="Ross K."/>
            <person name="Ryan E."/>
            <person name="Settipalli S."/>
            <person name="Shea T."/>
            <person name="Sherpa N."/>
            <person name="Shi L."/>
            <person name="Shih D."/>
            <person name="Sparrow T."/>
            <person name="Spaulding J."/>
            <person name="Stalker J."/>
            <person name="Stange-Thomann N."/>
            <person name="Stavropoulos S."/>
            <person name="Stone C."/>
            <person name="Strader C."/>
            <person name="Tesfaye S."/>
            <person name="Thomson T."/>
            <person name="Thoulutsang Y."/>
            <person name="Thoulutsang D."/>
            <person name="Topham K."/>
            <person name="Topping I."/>
            <person name="Tsamla T."/>
            <person name="Vassiliev H."/>
            <person name="Vo A."/>
            <person name="Wangchuk T."/>
            <person name="Wangdi T."/>
            <person name="Weiand M."/>
            <person name="Wilkinson J."/>
            <person name="Wilson A."/>
            <person name="Yadav S."/>
            <person name="Young G."/>
            <person name="Yu Q."/>
            <person name="Zembek L."/>
            <person name="Zhong D."/>
            <person name="Zimmer A."/>
            <person name="Zwirko Z."/>
            <person name="Jaffe D.B."/>
            <person name="Alvarez P."/>
            <person name="Brockman W."/>
            <person name="Butler J."/>
            <person name="Chin C."/>
            <person name="Gnerre S."/>
            <person name="Grabherr M."/>
            <person name="Kleber M."/>
            <person name="Mauceli E."/>
            <person name="MacCallum I."/>
        </authorList>
    </citation>
    <scope>NUCLEOTIDE SEQUENCE [LARGE SCALE GENOMIC DNA]</scope>
    <source>
        <strain evidence="11">Tai18E2 / Tucson 14021-0261.01</strain>
    </source>
</reference>
<dbReference type="GO" id="GO:0045944">
    <property type="term" value="P:positive regulation of transcription by RNA polymerase II"/>
    <property type="evidence" value="ECO:0007669"/>
    <property type="project" value="UniProtKB-ARBA"/>
</dbReference>
<dbReference type="InterPro" id="IPR000014">
    <property type="entry name" value="PAS"/>
</dbReference>
<dbReference type="CDD" id="cd19733">
    <property type="entry name" value="bHLH-PAS_trachealess_like"/>
    <property type="match status" value="1"/>
</dbReference>
<evidence type="ECO:0000256" key="5">
    <source>
        <dbReference type="ARBA" id="ARBA00023163"/>
    </source>
</evidence>
<feature type="domain" description="BHLH" evidence="9">
    <location>
        <begin position="86"/>
        <end position="139"/>
    </location>
</feature>
<dbReference type="PROSITE" id="PS50888">
    <property type="entry name" value="BHLH"/>
    <property type="match status" value="1"/>
</dbReference>